<dbReference type="PANTHER" id="PTHR13812:SF19">
    <property type="entry name" value="KETIMINE REDUCTASE MU-CRYSTALLIN"/>
    <property type="match status" value="1"/>
</dbReference>
<accession>A0ABT5W907</accession>
<protein>
    <submittedName>
        <fullName evidence="1">Ornithine cyclodeaminase family protein</fullName>
    </submittedName>
</protein>
<dbReference type="Gene3D" id="3.40.50.720">
    <property type="entry name" value="NAD(P)-binding Rossmann-like Domain"/>
    <property type="match status" value="1"/>
</dbReference>
<sequence length="71" mass="7905">MVLGKQLGFLRTGAIGGLAIKYLSNPNIETLGIIGTGRQAFSQCYAAMHVRKFKEIIIYSRKKNNIEVLLH</sequence>
<dbReference type="EMBL" id="JAQOTG010000079">
    <property type="protein sequence ID" value="MDE8565804.1"/>
    <property type="molecule type" value="Genomic_DNA"/>
</dbReference>
<dbReference type="InterPro" id="IPR003462">
    <property type="entry name" value="ODC_Mu_crystall"/>
</dbReference>
<comment type="caution">
    <text evidence="1">The sequence shown here is derived from an EMBL/GenBank/DDBJ whole genome shotgun (WGS) entry which is preliminary data.</text>
</comment>
<dbReference type="Proteomes" id="UP001213979">
    <property type="component" value="Unassembled WGS sequence"/>
</dbReference>
<reference evidence="1 2" key="1">
    <citation type="submission" date="2023-01" db="EMBL/GenBank/DDBJ databases">
        <title>Genome-based reclassification of Anoxybacillus geothermalis as a later heterotypic synonym of Anoxybacillus rupiensis.</title>
        <authorList>
            <person name="Inan Bektas K."/>
            <person name="Canakci S."/>
            <person name="Belduz A.A."/>
            <person name="Guler H.H."/>
        </authorList>
    </citation>
    <scope>NUCLEOTIDE SEQUENCE [LARGE SCALE GENOMIC DNA]</scope>
    <source>
        <strain evidence="1 2">DSM 17127</strain>
    </source>
</reference>
<proteinExistence type="predicted"/>
<gene>
    <name evidence="1" type="ORF">PNH38_18595</name>
</gene>
<evidence type="ECO:0000313" key="1">
    <source>
        <dbReference type="EMBL" id="MDE8565804.1"/>
    </source>
</evidence>
<evidence type="ECO:0000313" key="2">
    <source>
        <dbReference type="Proteomes" id="UP001213979"/>
    </source>
</evidence>
<dbReference type="InterPro" id="IPR036291">
    <property type="entry name" value="NAD(P)-bd_dom_sf"/>
</dbReference>
<dbReference type="Gene3D" id="3.30.1780.10">
    <property type="entry name" value="ornithine cyclodeaminase, domain 1"/>
    <property type="match status" value="1"/>
</dbReference>
<organism evidence="1 2">
    <name type="scientific">Anoxybacteroides rupiense</name>
    <dbReference type="NCBI Taxonomy" id="311460"/>
    <lineage>
        <taxon>Bacteria</taxon>
        <taxon>Bacillati</taxon>
        <taxon>Bacillota</taxon>
        <taxon>Bacilli</taxon>
        <taxon>Bacillales</taxon>
        <taxon>Anoxybacillaceae</taxon>
        <taxon>Anoxybacteroides</taxon>
    </lineage>
</organism>
<dbReference type="SUPFAM" id="SSF51735">
    <property type="entry name" value="NAD(P)-binding Rossmann-fold domains"/>
    <property type="match status" value="1"/>
</dbReference>
<name>A0ABT5W907_9BACL</name>
<dbReference type="PANTHER" id="PTHR13812">
    <property type="entry name" value="KETIMINE REDUCTASE MU-CRYSTALLIN"/>
    <property type="match status" value="1"/>
</dbReference>
<keyword evidence="2" id="KW-1185">Reference proteome</keyword>
<dbReference type="Pfam" id="PF02423">
    <property type="entry name" value="OCD_Mu_crystall"/>
    <property type="match status" value="1"/>
</dbReference>
<feature type="non-terminal residue" evidence="1">
    <location>
        <position position="71"/>
    </location>
</feature>
<dbReference type="InterPro" id="IPR023401">
    <property type="entry name" value="ODC_N"/>
</dbReference>